<feature type="chain" id="PRO_5009313154" evidence="1">
    <location>
        <begin position="23"/>
        <end position="227"/>
    </location>
</feature>
<dbReference type="Proteomes" id="UP000095287">
    <property type="component" value="Unplaced"/>
</dbReference>
<sequence>MITRLPLALFLFTLISINPSRSDSHAVLDAFNRAKLKDANLPFSAQNSRNVEGRLLTNEEKDDESCTVLQAEYREICFNAPPKHAVAETEAFCDAFRDMCKNLLSRTPNLPVIDHTAYCRKHKERFEFVCPKPLRFGSYVDEAVAFCTRYQGKCPDVPLPSDIVPYKKPPKHIYIREVKQYCDRVEKFAKTYCIIPAVLKIPTYALQCLIYKNQCIDIYTRVVYIQW</sequence>
<dbReference type="AlphaFoldDB" id="A0A1I7Z9E6"/>
<evidence type="ECO:0000313" key="2">
    <source>
        <dbReference type="Proteomes" id="UP000095287"/>
    </source>
</evidence>
<name>A0A1I7Z9E6_9BILA</name>
<proteinExistence type="predicted"/>
<keyword evidence="2" id="KW-1185">Reference proteome</keyword>
<evidence type="ECO:0000256" key="1">
    <source>
        <dbReference type="SAM" id="SignalP"/>
    </source>
</evidence>
<keyword evidence="1" id="KW-0732">Signal</keyword>
<organism evidence="2 3">
    <name type="scientific">Steinernema glaseri</name>
    <dbReference type="NCBI Taxonomy" id="37863"/>
    <lineage>
        <taxon>Eukaryota</taxon>
        <taxon>Metazoa</taxon>
        <taxon>Ecdysozoa</taxon>
        <taxon>Nematoda</taxon>
        <taxon>Chromadorea</taxon>
        <taxon>Rhabditida</taxon>
        <taxon>Tylenchina</taxon>
        <taxon>Panagrolaimomorpha</taxon>
        <taxon>Strongyloidoidea</taxon>
        <taxon>Steinernematidae</taxon>
        <taxon>Steinernema</taxon>
    </lineage>
</organism>
<dbReference type="WBParaSite" id="L893_g24143.t1">
    <property type="protein sequence ID" value="L893_g24143.t1"/>
    <property type="gene ID" value="L893_g24143"/>
</dbReference>
<feature type="signal peptide" evidence="1">
    <location>
        <begin position="1"/>
        <end position="22"/>
    </location>
</feature>
<evidence type="ECO:0000313" key="3">
    <source>
        <dbReference type="WBParaSite" id="L893_g24143.t1"/>
    </source>
</evidence>
<accession>A0A1I7Z9E6</accession>
<reference evidence="3" key="1">
    <citation type="submission" date="2016-11" db="UniProtKB">
        <authorList>
            <consortium name="WormBaseParasite"/>
        </authorList>
    </citation>
    <scope>IDENTIFICATION</scope>
</reference>
<protein>
    <submittedName>
        <fullName evidence="3">CPG4 domain-containing protein</fullName>
    </submittedName>
</protein>